<comment type="caution">
    <text evidence="1">The sequence shown here is derived from an EMBL/GenBank/DDBJ whole genome shotgun (WGS) entry which is preliminary data.</text>
</comment>
<gene>
    <name evidence="1" type="ORF">T12_4999</name>
</gene>
<feature type="non-terminal residue" evidence="1">
    <location>
        <position position="175"/>
    </location>
</feature>
<dbReference type="EMBL" id="JYDQ01000372">
    <property type="protein sequence ID" value="KRY08041.1"/>
    <property type="molecule type" value="Genomic_DNA"/>
</dbReference>
<evidence type="ECO:0000313" key="1">
    <source>
        <dbReference type="EMBL" id="KRY08041.1"/>
    </source>
</evidence>
<feature type="non-terminal residue" evidence="1">
    <location>
        <position position="1"/>
    </location>
</feature>
<accession>A0A0V0Z667</accession>
<evidence type="ECO:0000313" key="2">
    <source>
        <dbReference type="Proteomes" id="UP000054783"/>
    </source>
</evidence>
<dbReference type="AlphaFoldDB" id="A0A0V0Z667"/>
<reference evidence="1 2" key="1">
    <citation type="submission" date="2015-01" db="EMBL/GenBank/DDBJ databases">
        <title>Evolution of Trichinella species and genotypes.</title>
        <authorList>
            <person name="Korhonen P.K."/>
            <person name="Edoardo P."/>
            <person name="Giuseppe L.R."/>
            <person name="Gasser R.B."/>
        </authorList>
    </citation>
    <scope>NUCLEOTIDE SEQUENCE [LARGE SCALE GENOMIC DNA]</scope>
    <source>
        <strain evidence="1">ISS2496</strain>
    </source>
</reference>
<organism evidence="1 2">
    <name type="scientific">Trichinella patagoniensis</name>
    <dbReference type="NCBI Taxonomy" id="990121"/>
    <lineage>
        <taxon>Eukaryota</taxon>
        <taxon>Metazoa</taxon>
        <taxon>Ecdysozoa</taxon>
        <taxon>Nematoda</taxon>
        <taxon>Enoplea</taxon>
        <taxon>Dorylaimia</taxon>
        <taxon>Trichinellida</taxon>
        <taxon>Trichinellidae</taxon>
        <taxon>Trichinella</taxon>
    </lineage>
</organism>
<dbReference type="Proteomes" id="UP000054783">
    <property type="component" value="Unassembled WGS sequence"/>
</dbReference>
<keyword evidence="2" id="KW-1185">Reference proteome</keyword>
<sequence>LTEKERHRHVICVGNAYVALIEKERHRHQLSSSLISTIDESRRYRYCINKADIFAYSLLQKNAPLTTLWPNSNTARSFRGPTALKASEKLSAEGRLKNQKYGHLGMLCGTRTLGLIYSDVVKKGILEEWPKTLYGDLIPLPRNIFKQMSRTNIRNKNTSTDGVNTFMQNVIQYFY</sequence>
<proteinExistence type="predicted"/>
<protein>
    <submittedName>
        <fullName evidence="1">Uncharacterized protein</fullName>
    </submittedName>
</protein>
<name>A0A0V0Z667_9BILA</name>